<sequence>MRRTSSPRSWAVDANDGIIGTAGLLEGFAGAGAGDSVLMTAACAATIAGSLAVGGAKWAEDAAERDAETHIIDEERAQLAAAPDDELAELAAYWETKGLDPATAAAAAAQLSARDALAAQLEYEHGIVRPIPAWHPAWAGLSSSLAYVSGAIVPLVLTVSVPVGVEVWAIAIAVIASLVLTSVIAGRRSHISVRRLIVRTVLVGAATMLISYLVGALLL</sequence>
<dbReference type="Proteomes" id="UP000070258">
    <property type="component" value="Unassembled WGS sequence"/>
</dbReference>
<keyword evidence="4 5" id="KW-0472">Membrane</keyword>
<feature type="transmembrane region" description="Helical" evidence="5">
    <location>
        <begin position="197"/>
        <end position="218"/>
    </location>
</feature>
<dbReference type="Pfam" id="PF01988">
    <property type="entry name" value="VIT1"/>
    <property type="match status" value="1"/>
</dbReference>
<evidence type="ECO:0000256" key="1">
    <source>
        <dbReference type="ARBA" id="ARBA00004127"/>
    </source>
</evidence>
<keyword evidence="2 5" id="KW-0812">Transmembrane</keyword>
<dbReference type="EMBL" id="LSRE01000001">
    <property type="protein sequence ID" value="KXP01635.1"/>
    <property type="molecule type" value="Genomic_DNA"/>
</dbReference>
<reference evidence="6 8" key="1">
    <citation type="submission" date="2016-02" db="EMBL/GenBank/DDBJ databases">
        <authorList>
            <person name="Teng J.L."/>
            <person name="Tang Y."/>
            <person name="Huang Y."/>
            <person name="Guo F."/>
            <person name="Wei W."/>
            <person name="Chen J.H."/>
            <person name="Wong S.Y."/>
            <person name="Lau S.K."/>
            <person name="Woo P.C."/>
        </authorList>
    </citation>
    <scope>NUCLEOTIDE SEQUENCE [LARGE SCALE GENOMIC DNA]</scope>
    <source>
        <strain evidence="6 8">JCM 13375</strain>
    </source>
</reference>
<accession>A0A138AXS7</accession>
<organism evidence="7">
    <name type="scientific">Tsukamurella pseudospumae</name>
    <dbReference type="NCBI Taxonomy" id="239498"/>
    <lineage>
        <taxon>Bacteria</taxon>
        <taxon>Bacillati</taxon>
        <taxon>Actinomycetota</taxon>
        <taxon>Actinomycetes</taxon>
        <taxon>Mycobacteriales</taxon>
        <taxon>Tsukamurellaceae</taxon>
        <taxon>Tsukamurella</taxon>
    </lineage>
</organism>
<feature type="transmembrane region" description="Helical" evidence="5">
    <location>
        <begin position="167"/>
        <end position="185"/>
    </location>
</feature>
<evidence type="ECO:0000256" key="2">
    <source>
        <dbReference type="ARBA" id="ARBA00022692"/>
    </source>
</evidence>
<evidence type="ECO:0000313" key="6">
    <source>
        <dbReference type="EMBL" id="KXP01635.1"/>
    </source>
</evidence>
<dbReference type="InterPro" id="IPR008217">
    <property type="entry name" value="Ccc1_fam"/>
</dbReference>
<feature type="transmembrane region" description="Helical" evidence="5">
    <location>
        <begin position="137"/>
        <end position="161"/>
    </location>
</feature>
<dbReference type="AlphaFoldDB" id="A0A138AXS7"/>
<name>A0A138AXS7_9ACTN</name>
<evidence type="ECO:0000256" key="4">
    <source>
        <dbReference type="ARBA" id="ARBA00023136"/>
    </source>
</evidence>
<dbReference type="GO" id="GO:0012505">
    <property type="term" value="C:endomembrane system"/>
    <property type="evidence" value="ECO:0007669"/>
    <property type="project" value="UniProtKB-SubCell"/>
</dbReference>
<reference evidence="7" key="2">
    <citation type="submission" date="2016-02" db="EMBL/GenBank/DDBJ databases">
        <authorList>
            <person name="Teng J.L."/>
            <person name="Yang Y."/>
            <person name="Huang Y."/>
            <person name="Guo F."/>
            <person name="Wei W."/>
            <person name="Chen J.H."/>
            <person name="Wong S.Y."/>
            <person name="Lau S.K."/>
            <person name="Woo P.C."/>
        </authorList>
    </citation>
    <scope>NUCLEOTIDE SEQUENCE</scope>
    <source>
        <strain evidence="7">JCM 15929</strain>
    </source>
</reference>
<keyword evidence="3 5" id="KW-1133">Transmembrane helix</keyword>
<evidence type="ECO:0008006" key="9">
    <source>
        <dbReference type="Google" id="ProtNLM"/>
    </source>
</evidence>
<keyword evidence="8" id="KW-1185">Reference proteome</keyword>
<evidence type="ECO:0000313" key="8">
    <source>
        <dbReference type="Proteomes" id="UP000070409"/>
    </source>
</evidence>
<evidence type="ECO:0000256" key="3">
    <source>
        <dbReference type="ARBA" id="ARBA00022989"/>
    </source>
</evidence>
<gene>
    <name evidence="7" type="ORF">AXK60_03005</name>
    <name evidence="6" type="ORF">AXK61_01295</name>
</gene>
<protein>
    <recommendedName>
        <fullName evidence="9">VIT family protein</fullName>
    </recommendedName>
</protein>
<comment type="caution">
    <text evidence="7">The sequence shown here is derived from an EMBL/GenBank/DDBJ whole genome shotgun (WGS) entry which is preliminary data.</text>
</comment>
<dbReference type="Proteomes" id="UP000070409">
    <property type="component" value="Unassembled WGS sequence"/>
</dbReference>
<evidence type="ECO:0000256" key="5">
    <source>
        <dbReference type="SAM" id="Phobius"/>
    </source>
</evidence>
<proteinExistence type="predicted"/>
<comment type="subcellular location">
    <subcellularLocation>
        <location evidence="1">Endomembrane system</location>
        <topology evidence="1">Multi-pass membrane protein</topology>
    </subcellularLocation>
</comment>
<dbReference type="STRING" id="239498.AXK60_03005"/>
<evidence type="ECO:0000313" key="7">
    <source>
        <dbReference type="EMBL" id="KXP15241.1"/>
    </source>
</evidence>
<dbReference type="GO" id="GO:0005384">
    <property type="term" value="F:manganese ion transmembrane transporter activity"/>
    <property type="evidence" value="ECO:0007669"/>
    <property type="project" value="InterPro"/>
</dbReference>
<dbReference type="EMBL" id="LSRF01000001">
    <property type="protein sequence ID" value="KXP15241.1"/>
    <property type="molecule type" value="Genomic_DNA"/>
</dbReference>
<dbReference type="PANTHER" id="PTHR31851">
    <property type="entry name" value="FE(2+)/MN(2+) TRANSPORTER PCL1"/>
    <property type="match status" value="1"/>
</dbReference>
<dbReference type="GO" id="GO:0030026">
    <property type="term" value="P:intracellular manganese ion homeostasis"/>
    <property type="evidence" value="ECO:0007669"/>
    <property type="project" value="InterPro"/>
</dbReference>